<sequence>MNLMPNACGKLESRDFFLVSRSHWFVEKMIDASPFSSLDHATSFVRQLWFKESRIQSWLDTFSGHRHLTRAMSHVPASIIKTRQRFQLIMLKFLELSQWDRRYITKFEFEFTTSTDTWCSEKMLNEVKPGANSAMNPVNQTFTQKRSHLPCSPLSLHVADEDFSSRVAVSVSTGCLSRHRLCPRGRRQFWPVARRSSLLRKDQ</sequence>
<protein>
    <submittedName>
        <fullName evidence="1">Uncharacterized protein</fullName>
    </submittedName>
</protein>
<dbReference type="AlphaFoldDB" id="A0A444X1A6"/>
<proteinExistence type="predicted"/>
<evidence type="ECO:0000313" key="1">
    <source>
        <dbReference type="EMBL" id="RYQ83468.1"/>
    </source>
</evidence>
<dbReference type="Gene3D" id="1.10.3330.10">
    <property type="entry name" value="Oxo-4-hydroxy-4-carboxy-5-ureidoimidazoline decarboxylase"/>
    <property type="match status" value="1"/>
</dbReference>
<dbReference type="EMBL" id="SDMP01000020">
    <property type="protein sequence ID" value="RYQ83468.1"/>
    <property type="molecule type" value="Genomic_DNA"/>
</dbReference>
<organism evidence="1 2">
    <name type="scientific">Arachis hypogaea</name>
    <name type="common">Peanut</name>
    <dbReference type="NCBI Taxonomy" id="3818"/>
    <lineage>
        <taxon>Eukaryota</taxon>
        <taxon>Viridiplantae</taxon>
        <taxon>Streptophyta</taxon>
        <taxon>Embryophyta</taxon>
        <taxon>Tracheophyta</taxon>
        <taxon>Spermatophyta</taxon>
        <taxon>Magnoliopsida</taxon>
        <taxon>eudicotyledons</taxon>
        <taxon>Gunneridae</taxon>
        <taxon>Pentapetalae</taxon>
        <taxon>rosids</taxon>
        <taxon>fabids</taxon>
        <taxon>Fabales</taxon>
        <taxon>Fabaceae</taxon>
        <taxon>Papilionoideae</taxon>
        <taxon>50 kb inversion clade</taxon>
        <taxon>dalbergioids sensu lato</taxon>
        <taxon>Dalbergieae</taxon>
        <taxon>Pterocarpus clade</taxon>
        <taxon>Arachis</taxon>
    </lineage>
</organism>
<dbReference type="InterPro" id="IPR036778">
    <property type="entry name" value="OHCU_decarboxylase_sf"/>
</dbReference>
<reference evidence="1 2" key="1">
    <citation type="submission" date="2019-01" db="EMBL/GenBank/DDBJ databases">
        <title>Sequencing of cultivated peanut Arachis hypogaea provides insights into genome evolution and oil improvement.</title>
        <authorList>
            <person name="Chen X."/>
        </authorList>
    </citation>
    <scope>NUCLEOTIDE SEQUENCE [LARGE SCALE GENOMIC DNA]</scope>
    <source>
        <strain evidence="2">cv. Fuhuasheng</strain>
        <tissue evidence="1">Leaves</tissue>
    </source>
</reference>
<comment type="caution">
    <text evidence="1">The sequence shown here is derived from an EMBL/GenBank/DDBJ whole genome shotgun (WGS) entry which is preliminary data.</text>
</comment>
<accession>A0A444X1A6</accession>
<keyword evidence="2" id="KW-1185">Reference proteome</keyword>
<name>A0A444X1A6_ARAHY</name>
<dbReference type="Proteomes" id="UP000289738">
    <property type="component" value="Chromosome B10"/>
</dbReference>
<evidence type="ECO:0000313" key="2">
    <source>
        <dbReference type="Proteomes" id="UP000289738"/>
    </source>
</evidence>
<gene>
    <name evidence="1" type="ORF">Ahy_B10g102148</name>
</gene>